<feature type="region of interest" description="Disordered" evidence="1">
    <location>
        <begin position="169"/>
        <end position="270"/>
    </location>
</feature>
<feature type="non-terminal residue" evidence="2">
    <location>
        <position position="1"/>
    </location>
</feature>
<evidence type="ECO:0000313" key="3">
    <source>
        <dbReference type="Proteomes" id="UP001189429"/>
    </source>
</evidence>
<evidence type="ECO:0008006" key="4">
    <source>
        <dbReference type="Google" id="ProtNLM"/>
    </source>
</evidence>
<sequence>APFRYEMRTGEDGAVERVESTRQKGQLKAPTPDQKSTDLATGVFPGGDEWTIPTLTIGEQVGTKPTAGSGAPLPGNGKKSGKINEFIFKKADRGIVQMIFKNEASTQFYQLKAVKSDDDGAICQMIVKGFDEAKLTAAHDFMKKLGEQYAESNGSMGKQKAKKLKDEWLVSNSDAAAAPKTSPKDPPAAAQVAPGGDDEEGAVAETRKRPAAAAVSPVLVTPKKAAKNPAAAESLEPAVETSDDDIPRADDCGSKLPWSNWGPAPTFPCK</sequence>
<gene>
    <name evidence="2" type="ORF">PCOR1329_LOCUS85254</name>
</gene>
<dbReference type="EMBL" id="CAUYUJ010022564">
    <property type="protein sequence ID" value="CAK0911345.1"/>
    <property type="molecule type" value="Genomic_DNA"/>
</dbReference>
<name>A0ABN9YHG3_9DINO</name>
<proteinExistence type="predicted"/>
<keyword evidence="3" id="KW-1185">Reference proteome</keyword>
<feature type="region of interest" description="Disordered" evidence="1">
    <location>
        <begin position="1"/>
        <end position="43"/>
    </location>
</feature>
<evidence type="ECO:0000256" key="1">
    <source>
        <dbReference type="SAM" id="MobiDB-lite"/>
    </source>
</evidence>
<comment type="caution">
    <text evidence="2">The sequence shown here is derived from an EMBL/GenBank/DDBJ whole genome shotgun (WGS) entry which is preliminary data.</text>
</comment>
<organism evidence="2 3">
    <name type="scientific">Prorocentrum cordatum</name>
    <dbReference type="NCBI Taxonomy" id="2364126"/>
    <lineage>
        <taxon>Eukaryota</taxon>
        <taxon>Sar</taxon>
        <taxon>Alveolata</taxon>
        <taxon>Dinophyceae</taxon>
        <taxon>Prorocentrales</taxon>
        <taxon>Prorocentraceae</taxon>
        <taxon>Prorocentrum</taxon>
    </lineage>
</organism>
<reference evidence="2" key="1">
    <citation type="submission" date="2023-10" db="EMBL/GenBank/DDBJ databases">
        <authorList>
            <person name="Chen Y."/>
            <person name="Shah S."/>
            <person name="Dougan E. K."/>
            <person name="Thang M."/>
            <person name="Chan C."/>
        </authorList>
    </citation>
    <scope>NUCLEOTIDE SEQUENCE [LARGE SCALE GENOMIC DNA]</scope>
</reference>
<protein>
    <recommendedName>
        <fullName evidence="4">RanBD1 domain-containing protein</fullName>
    </recommendedName>
</protein>
<dbReference type="Proteomes" id="UP001189429">
    <property type="component" value="Unassembled WGS sequence"/>
</dbReference>
<accession>A0ABN9YHG3</accession>
<feature type="compositionally biased region" description="Basic and acidic residues" evidence="1">
    <location>
        <begin position="1"/>
        <end position="22"/>
    </location>
</feature>
<evidence type="ECO:0000313" key="2">
    <source>
        <dbReference type="EMBL" id="CAK0911345.1"/>
    </source>
</evidence>